<comment type="domain">
    <text evidence="6">Has three domains with a flexible linker between the domains II and III and assumes an 'L' shape. Domain III is highly mobile and contacts RuvB.</text>
</comment>
<dbReference type="GO" id="GO:0006310">
    <property type="term" value="P:DNA recombination"/>
    <property type="evidence" value="ECO:0007669"/>
    <property type="project" value="UniProtKB-UniRule"/>
</dbReference>
<comment type="caution">
    <text evidence="6">Lacks conserved residue(s) required for the propagation of feature annotation.</text>
</comment>
<dbReference type="EMBL" id="SMAE01000005">
    <property type="protein sequence ID" value="TCS89550.1"/>
    <property type="molecule type" value="Genomic_DNA"/>
</dbReference>
<keyword evidence="10" id="KW-1185">Reference proteome</keyword>
<name>A0A4R3KW36_9FIRM</name>
<dbReference type="InterPro" id="IPR012340">
    <property type="entry name" value="NA-bd_OB-fold"/>
</dbReference>
<accession>A0A4R3KW36</accession>
<evidence type="ECO:0000259" key="7">
    <source>
        <dbReference type="Pfam" id="PF01330"/>
    </source>
</evidence>
<dbReference type="GO" id="GO:0000400">
    <property type="term" value="F:four-way junction DNA binding"/>
    <property type="evidence" value="ECO:0007669"/>
    <property type="project" value="UniProtKB-UniRule"/>
</dbReference>
<dbReference type="SUPFAM" id="SSF47781">
    <property type="entry name" value="RuvA domain 2-like"/>
    <property type="match status" value="1"/>
</dbReference>
<feature type="domain" description="Holliday junction DNA helicase RuvA C-terminal" evidence="8">
    <location>
        <begin position="145"/>
        <end position="185"/>
    </location>
</feature>
<dbReference type="GO" id="GO:0005737">
    <property type="term" value="C:cytoplasm"/>
    <property type="evidence" value="ECO:0007669"/>
    <property type="project" value="UniProtKB-SubCell"/>
</dbReference>
<dbReference type="InterPro" id="IPR010994">
    <property type="entry name" value="RuvA_2-like"/>
</dbReference>
<reference evidence="9 10" key="1">
    <citation type="submission" date="2019-03" db="EMBL/GenBank/DDBJ databases">
        <title>Genomic Encyclopedia of Type Strains, Phase IV (KMG-IV): sequencing the most valuable type-strain genomes for metagenomic binning, comparative biology and taxonomic classification.</title>
        <authorList>
            <person name="Goeker M."/>
        </authorList>
    </citation>
    <scope>NUCLEOTIDE SEQUENCE [LARGE SCALE GENOMIC DNA]</scope>
    <source>
        <strain evidence="9 10">DSM 26752</strain>
    </source>
</reference>
<evidence type="ECO:0000313" key="9">
    <source>
        <dbReference type="EMBL" id="TCS89550.1"/>
    </source>
</evidence>
<comment type="function">
    <text evidence="6">The RuvA-RuvB-RuvC complex processes Holliday junction (HJ) DNA during genetic recombination and DNA repair, while the RuvA-RuvB complex plays an important role in the rescue of blocked DNA replication forks via replication fork reversal (RFR). RuvA specifically binds to HJ cruciform DNA, conferring on it an open structure. The RuvB hexamer acts as an ATP-dependent pump, pulling dsDNA into and through the RuvAB complex. HJ branch migration allows RuvC to scan DNA until it finds its consensus sequence, where it cleaves and resolves the cruciform DNA.</text>
</comment>
<evidence type="ECO:0000256" key="3">
    <source>
        <dbReference type="ARBA" id="ARBA00023125"/>
    </source>
</evidence>
<dbReference type="Pfam" id="PF14520">
    <property type="entry name" value="HHH_5"/>
    <property type="match status" value="1"/>
</dbReference>
<comment type="caution">
    <text evidence="9">The sequence shown here is derived from an EMBL/GenBank/DDBJ whole genome shotgun (WGS) entry which is preliminary data.</text>
</comment>
<keyword evidence="9" id="KW-0067">ATP-binding</keyword>
<dbReference type="GO" id="GO:0009378">
    <property type="term" value="F:four-way junction helicase activity"/>
    <property type="evidence" value="ECO:0007669"/>
    <property type="project" value="InterPro"/>
</dbReference>
<dbReference type="NCBIfam" id="TIGR00084">
    <property type="entry name" value="ruvA"/>
    <property type="match status" value="1"/>
</dbReference>
<keyword evidence="9" id="KW-0378">Hydrolase</keyword>
<evidence type="ECO:0000256" key="5">
    <source>
        <dbReference type="ARBA" id="ARBA00023204"/>
    </source>
</evidence>
<keyword evidence="1 6" id="KW-0963">Cytoplasm</keyword>
<dbReference type="CDD" id="cd14332">
    <property type="entry name" value="UBA_RuvA_C"/>
    <property type="match status" value="1"/>
</dbReference>
<dbReference type="InterPro" id="IPR011114">
    <property type="entry name" value="RuvA_C"/>
</dbReference>
<dbReference type="Gene3D" id="2.40.50.140">
    <property type="entry name" value="Nucleic acid-binding proteins"/>
    <property type="match status" value="1"/>
</dbReference>
<dbReference type="Proteomes" id="UP000294567">
    <property type="component" value="Unassembled WGS sequence"/>
</dbReference>
<evidence type="ECO:0000256" key="2">
    <source>
        <dbReference type="ARBA" id="ARBA00022763"/>
    </source>
</evidence>
<dbReference type="AlphaFoldDB" id="A0A4R3KW36"/>
<keyword evidence="9" id="KW-0347">Helicase</keyword>
<keyword evidence="4 6" id="KW-0233">DNA recombination</keyword>
<dbReference type="SUPFAM" id="SSF50249">
    <property type="entry name" value="Nucleic acid-binding proteins"/>
    <property type="match status" value="1"/>
</dbReference>
<comment type="subcellular location">
    <subcellularLocation>
        <location evidence="6">Cytoplasm</location>
    </subcellularLocation>
</comment>
<keyword evidence="2 6" id="KW-0227">DNA damage</keyword>
<evidence type="ECO:0000259" key="8">
    <source>
        <dbReference type="Pfam" id="PF07499"/>
    </source>
</evidence>
<dbReference type="GO" id="GO:0048476">
    <property type="term" value="C:Holliday junction resolvase complex"/>
    <property type="evidence" value="ECO:0007669"/>
    <property type="project" value="UniProtKB-UniRule"/>
</dbReference>
<dbReference type="Gene3D" id="1.10.8.10">
    <property type="entry name" value="DNA helicase RuvA subunit, C-terminal domain"/>
    <property type="match status" value="1"/>
</dbReference>
<dbReference type="GO" id="GO:0006281">
    <property type="term" value="P:DNA repair"/>
    <property type="evidence" value="ECO:0007669"/>
    <property type="project" value="UniProtKB-UniRule"/>
</dbReference>
<sequence length="186" mass="21047">MEIKEDYIVLENNGIGYRVFTSKHSINNLSINQTITMYIYFNLREDGVYLYGFTTEEELNMFNKLLLVSKIGPKVGLNILSTLTPNEIKSAIINKDTDILCNAPGVGEKTAGRIILELKDRIDATDVDTIEDVEILNDNSDINIAINGLISLGYTRKEIDWALNKLDISSMDTEDIIKEVLRRLSR</sequence>
<dbReference type="InterPro" id="IPR013849">
    <property type="entry name" value="DNA_helicase_Holl-junc_RuvA_I"/>
</dbReference>
<dbReference type="Gene3D" id="1.10.150.20">
    <property type="entry name" value="5' to 3' exonuclease, C-terminal subdomain"/>
    <property type="match status" value="1"/>
</dbReference>
<dbReference type="Pfam" id="PF01330">
    <property type="entry name" value="RuvA_N"/>
    <property type="match status" value="1"/>
</dbReference>
<evidence type="ECO:0000256" key="6">
    <source>
        <dbReference type="HAMAP-Rule" id="MF_00031"/>
    </source>
</evidence>
<feature type="domain" description="DNA helicase Holliday junction RuvA type" evidence="7">
    <location>
        <begin position="2"/>
        <end position="52"/>
    </location>
</feature>
<evidence type="ECO:0000313" key="10">
    <source>
        <dbReference type="Proteomes" id="UP000294567"/>
    </source>
</evidence>
<dbReference type="InterPro" id="IPR036267">
    <property type="entry name" value="RuvA_C_sf"/>
</dbReference>
<dbReference type="SUPFAM" id="SSF46929">
    <property type="entry name" value="DNA helicase RuvA subunit, C-terminal domain"/>
    <property type="match status" value="1"/>
</dbReference>
<gene>
    <name evidence="6" type="primary">ruvA</name>
    <name evidence="9" type="ORF">EDD65_10521</name>
</gene>
<evidence type="ECO:0000256" key="4">
    <source>
        <dbReference type="ARBA" id="ARBA00023172"/>
    </source>
</evidence>
<comment type="similarity">
    <text evidence="6">Belongs to the RuvA family.</text>
</comment>
<evidence type="ECO:0000256" key="1">
    <source>
        <dbReference type="ARBA" id="ARBA00022490"/>
    </source>
</evidence>
<dbReference type="GO" id="GO:0009379">
    <property type="term" value="C:Holliday junction helicase complex"/>
    <property type="evidence" value="ECO:0007669"/>
    <property type="project" value="InterPro"/>
</dbReference>
<comment type="subunit">
    <text evidence="6">Homotetramer. Forms an RuvA(8)-RuvB(12)-Holliday junction (HJ) complex. HJ DNA is sandwiched between 2 RuvA tetramers; dsDNA enters through RuvA and exits via RuvB. An RuvB hexamer assembles on each DNA strand where it exits the tetramer. Each RuvB hexamer is contacted by two RuvA subunits (via domain III) on 2 adjacent RuvB subunits; this complex drives branch migration. In the full resolvosome a probable DNA-RuvA(4)-RuvB(12)-RuvC(2) complex forms which resolves the HJ.</text>
</comment>
<dbReference type="Pfam" id="PF07499">
    <property type="entry name" value="RuvA_C"/>
    <property type="match status" value="1"/>
</dbReference>
<keyword evidence="9" id="KW-0547">Nucleotide-binding</keyword>
<keyword evidence="5 6" id="KW-0234">DNA repair</keyword>
<dbReference type="GO" id="GO:0005524">
    <property type="term" value="F:ATP binding"/>
    <property type="evidence" value="ECO:0007669"/>
    <property type="project" value="InterPro"/>
</dbReference>
<dbReference type="HAMAP" id="MF_00031">
    <property type="entry name" value="DNA_HJ_migration_RuvA"/>
    <property type="match status" value="1"/>
</dbReference>
<dbReference type="InterPro" id="IPR000085">
    <property type="entry name" value="RuvA"/>
</dbReference>
<keyword evidence="3 6" id="KW-0238">DNA-binding</keyword>
<organism evidence="9 10">
    <name type="scientific">Keratinibaculum paraultunense</name>
    <dbReference type="NCBI Taxonomy" id="1278232"/>
    <lineage>
        <taxon>Bacteria</taxon>
        <taxon>Bacillati</taxon>
        <taxon>Bacillota</taxon>
        <taxon>Tissierellia</taxon>
        <taxon>Tissierellales</taxon>
        <taxon>Tepidimicrobiaceae</taxon>
        <taxon>Keratinibaculum</taxon>
    </lineage>
</organism>
<proteinExistence type="inferred from homology"/>
<protein>
    <recommendedName>
        <fullName evidence="6">Holliday junction branch migration complex subunit RuvA</fullName>
    </recommendedName>
</protein>
<feature type="region of interest" description="Domain III" evidence="6">
    <location>
        <begin position="140"/>
        <end position="186"/>
    </location>
</feature>